<proteinExistence type="predicted"/>
<dbReference type="PANTHER" id="PTHR42779">
    <property type="entry name" value="PROTEIN YNJB"/>
    <property type="match status" value="1"/>
</dbReference>
<dbReference type="EMBL" id="JBJVNI010000012">
    <property type="protein sequence ID" value="MFM9611768.1"/>
    <property type="molecule type" value="Genomic_DNA"/>
</dbReference>
<dbReference type="Gene3D" id="3.40.190.10">
    <property type="entry name" value="Periplasmic binding protein-like II"/>
    <property type="match status" value="2"/>
</dbReference>
<dbReference type="InterPro" id="IPR006059">
    <property type="entry name" value="SBP"/>
</dbReference>
<gene>
    <name evidence="2" type="ORF">ACKI18_24010</name>
</gene>
<dbReference type="SUPFAM" id="SSF53850">
    <property type="entry name" value="Periplasmic binding protein-like II"/>
    <property type="match status" value="1"/>
</dbReference>
<dbReference type="RefSeq" id="WP_409123284.1">
    <property type="nucleotide sequence ID" value="NZ_JBJVNI010000012.1"/>
</dbReference>
<feature type="signal peptide" evidence="1">
    <location>
        <begin position="1"/>
        <end position="40"/>
    </location>
</feature>
<evidence type="ECO:0000313" key="3">
    <source>
        <dbReference type="Proteomes" id="UP001631957"/>
    </source>
</evidence>
<dbReference type="Pfam" id="PF13416">
    <property type="entry name" value="SBP_bac_8"/>
    <property type="match status" value="1"/>
</dbReference>
<dbReference type="PANTHER" id="PTHR42779:SF1">
    <property type="entry name" value="PROTEIN YNJB"/>
    <property type="match status" value="1"/>
</dbReference>
<evidence type="ECO:0000256" key="1">
    <source>
        <dbReference type="SAM" id="SignalP"/>
    </source>
</evidence>
<feature type="chain" id="PRO_5047228925" evidence="1">
    <location>
        <begin position="41"/>
        <end position="391"/>
    </location>
</feature>
<sequence>MSHRIPVRTAVSARFVRTAVAVLCAGGLALAASACSSASAGGGSDRHLTAYVGGDTNIQKLWQDIVVPAFEKANPGYQIKVVYSAHGVADAATLAKLQAAAKTKRDAGYDVIESSITPDAAAAGLLTTVSSANVPNLKKVDPSLLGPVDNAAVPYRGSSVVLAYDATKVKNPPKTYDDLVAWIKANPGKFAYNSPSTGGSGGSFVETTLDRHLDAATLKTFQTGYDASLESKWDAGFTDLKGLNKYVYGKGVYPNGNQAVLDLLAKGQISIAPVWSDMYLSAVQNHTLDPTVKFTQISSPTFTGGASYIGIPKGGTKQKAALKLADFFLEAAQQDAIVKNLAAYPVIPLAELPKATAARFTGVDVTKLRPGYSGKTGNDMNNLWQQKVPGQ</sequence>
<name>A0ABW9HY86_9ACTN</name>
<dbReference type="Proteomes" id="UP001631957">
    <property type="component" value="Unassembled WGS sequence"/>
</dbReference>
<reference evidence="2 3" key="1">
    <citation type="submission" date="2024-12" db="EMBL/GenBank/DDBJ databases">
        <title>Forecasting of Potato common scab and diversities of Pathogenic streptomyces spp. in china.</title>
        <authorList>
            <person name="Handique U."/>
            <person name="Wu J."/>
        </authorList>
    </citation>
    <scope>NUCLEOTIDE SEQUENCE [LARGE SCALE GENOMIC DNA]</scope>
    <source>
        <strain evidence="2 3">ZRIMU1530</strain>
    </source>
</reference>
<accession>A0ABW9HY86</accession>
<dbReference type="PROSITE" id="PS51257">
    <property type="entry name" value="PROKAR_LIPOPROTEIN"/>
    <property type="match status" value="1"/>
</dbReference>
<protein>
    <submittedName>
        <fullName evidence="2">Extracellular solute-binding protein</fullName>
    </submittedName>
</protein>
<comment type="caution">
    <text evidence="2">The sequence shown here is derived from an EMBL/GenBank/DDBJ whole genome shotgun (WGS) entry which is preliminary data.</text>
</comment>
<organism evidence="2 3">
    <name type="scientific">Streptomyces niveiscabiei</name>
    <dbReference type="NCBI Taxonomy" id="164115"/>
    <lineage>
        <taxon>Bacteria</taxon>
        <taxon>Bacillati</taxon>
        <taxon>Actinomycetota</taxon>
        <taxon>Actinomycetes</taxon>
        <taxon>Kitasatosporales</taxon>
        <taxon>Streptomycetaceae</taxon>
        <taxon>Streptomyces</taxon>
    </lineage>
</organism>
<keyword evidence="3" id="KW-1185">Reference proteome</keyword>
<evidence type="ECO:0000313" key="2">
    <source>
        <dbReference type="EMBL" id="MFM9611768.1"/>
    </source>
</evidence>
<keyword evidence="1" id="KW-0732">Signal</keyword>